<dbReference type="Proteomes" id="UP000823775">
    <property type="component" value="Unassembled WGS sequence"/>
</dbReference>
<feature type="region of interest" description="Disordered" evidence="1">
    <location>
        <begin position="77"/>
        <end position="99"/>
    </location>
</feature>
<organism evidence="2 3">
    <name type="scientific">Datura stramonium</name>
    <name type="common">Jimsonweed</name>
    <name type="synonym">Common thornapple</name>
    <dbReference type="NCBI Taxonomy" id="4076"/>
    <lineage>
        <taxon>Eukaryota</taxon>
        <taxon>Viridiplantae</taxon>
        <taxon>Streptophyta</taxon>
        <taxon>Embryophyta</taxon>
        <taxon>Tracheophyta</taxon>
        <taxon>Spermatophyta</taxon>
        <taxon>Magnoliopsida</taxon>
        <taxon>eudicotyledons</taxon>
        <taxon>Gunneridae</taxon>
        <taxon>Pentapetalae</taxon>
        <taxon>asterids</taxon>
        <taxon>lamiids</taxon>
        <taxon>Solanales</taxon>
        <taxon>Solanaceae</taxon>
        <taxon>Solanoideae</taxon>
        <taxon>Datureae</taxon>
        <taxon>Datura</taxon>
    </lineage>
</organism>
<reference evidence="2 3" key="1">
    <citation type="journal article" date="2021" name="BMC Genomics">
        <title>Datura genome reveals duplications of psychoactive alkaloid biosynthetic genes and high mutation rate following tissue culture.</title>
        <authorList>
            <person name="Rajewski A."/>
            <person name="Carter-House D."/>
            <person name="Stajich J."/>
            <person name="Litt A."/>
        </authorList>
    </citation>
    <scope>NUCLEOTIDE SEQUENCE [LARGE SCALE GENOMIC DNA]</scope>
    <source>
        <strain evidence="2">AR-01</strain>
    </source>
</reference>
<sequence length="99" mass="11098">MHGHDIEEEEVDYRLGYDPKGIDMTKTKELEGINGPVLSVNERNARTDNMLSHLVGPEYEKNLDDDVATEDELARVGLDIESSDDNEEDSEMGKPLLPP</sequence>
<proteinExistence type="predicted"/>
<comment type="caution">
    <text evidence="2">The sequence shown here is derived from an EMBL/GenBank/DDBJ whole genome shotgun (WGS) entry which is preliminary data.</text>
</comment>
<accession>A0ABS8S141</accession>
<feature type="compositionally biased region" description="Acidic residues" evidence="1">
    <location>
        <begin position="81"/>
        <end position="90"/>
    </location>
</feature>
<protein>
    <submittedName>
        <fullName evidence="2">Uncharacterized protein</fullName>
    </submittedName>
</protein>
<name>A0ABS8S141_DATST</name>
<keyword evidence="3" id="KW-1185">Reference proteome</keyword>
<evidence type="ECO:0000256" key="1">
    <source>
        <dbReference type="SAM" id="MobiDB-lite"/>
    </source>
</evidence>
<gene>
    <name evidence="2" type="ORF">HAX54_017205</name>
</gene>
<evidence type="ECO:0000313" key="2">
    <source>
        <dbReference type="EMBL" id="MCD7452518.1"/>
    </source>
</evidence>
<dbReference type="EMBL" id="JACEIK010000213">
    <property type="protein sequence ID" value="MCD7452518.1"/>
    <property type="molecule type" value="Genomic_DNA"/>
</dbReference>
<evidence type="ECO:0000313" key="3">
    <source>
        <dbReference type="Proteomes" id="UP000823775"/>
    </source>
</evidence>